<comment type="caution">
    <text evidence="1">The sequence shown here is derived from an EMBL/GenBank/DDBJ whole genome shotgun (WGS) entry which is preliminary data.</text>
</comment>
<protein>
    <submittedName>
        <fullName evidence="1">Uncharacterized protein</fullName>
    </submittedName>
</protein>
<reference evidence="1 2" key="1">
    <citation type="journal article" date="2019" name="Genome Biol. Evol.">
        <title>Insights into the evolution of the New World diploid cottons (Gossypium, subgenus Houzingenia) based on genome sequencing.</title>
        <authorList>
            <person name="Grover C.E."/>
            <person name="Arick M.A. 2nd"/>
            <person name="Thrash A."/>
            <person name="Conover J.L."/>
            <person name="Sanders W.S."/>
            <person name="Peterson D.G."/>
            <person name="Frelichowski J.E."/>
            <person name="Scheffler J.A."/>
            <person name="Scheffler B.E."/>
            <person name="Wendel J.F."/>
        </authorList>
    </citation>
    <scope>NUCLEOTIDE SEQUENCE [LARGE SCALE GENOMIC DNA]</scope>
    <source>
        <strain evidence="1">1</strain>
        <tissue evidence="1">Leaf</tissue>
    </source>
</reference>
<dbReference type="PANTHER" id="PTHR34541">
    <property type="entry name" value="OS01G0729900 PROTEIN"/>
    <property type="match status" value="1"/>
</dbReference>
<dbReference type="Proteomes" id="UP000593576">
    <property type="component" value="Unassembled WGS sequence"/>
</dbReference>
<dbReference type="AlphaFoldDB" id="A0A7J9MUH9"/>
<keyword evidence="2" id="KW-1185">Reference proteome</keyword>
<dbReference type="OrthoDB" id="1842620at2759"/>
<accession>A0A7J9MUH9</accession>
<organism evidence="1 2">
    <name type="scientific">Gossypium schwendimanii</name>
    <name type="common">Cotton</name>
    <dbReference type="NCBI Taxonomy" id="34291"/>
    <lineage>
        <taxon>Eukaryota</taxon>
        <taxon>Viridiplantae</taxon>
        <taxon>Streptophyta</taxon>
        <taxon>Embryophyta</taxon>
        <taxon>Tracheophyta</taxon>
        <taxon>Spermatophyta</taxon>
        <taxon>Magnoliopsida</taxon>
        <taxon>eudicotyledons</taxon>
        <taxon>Gunneridae</taxon>
        <taxon>Pentapetalae</taxon>
        <taxon>rosids</taxon>
        <taxon>malvids</taxon>
        <taxon>Malvales</taxon>
        <taxon>Malvaceae</taxon>
        <taxon>Malvoideae</taxon>
        <taxon>Gossypium</taxon>
    </lineage>
</organism>
<dbReference type="EMBL" id="JABFAF010000013">
    <property type="protein sequence ID" value="MBA0874661.1"/>
    <property type="molecule type" value="Genomic_DNA"/>
</dbReference>
<evidence type="ECO:0000313" key="1">
    <source>
        <dbReference type="EMBL" id="MBA0874661.1"/>
    </source>
</evidence>
<proteinExistence type="predicted"/>
<name>A0A7J9MUH9_GOSSC</name>
<evidence type="ECO:0000313" key="2">
    <source>
        <dbReference type="Proteomes" id="UP000593576"/>
    </source>
</evidence>
<gene>
    <name evidence="1" type="ORF">Goshw_020295</name>
</gene>
<dbReference type="PANTHER" id="PTHR34541:SF2">
    <property type="entry name" value="OS01G0729900 PROTEIN"/>
    <property type="match status" value="1"/>
</dbReference>
<sequence length="117" mass="12518">MVLWPDKSFALGLSQALAWKRSGLMMKLSIQFSLCPTFGGSNPGLRAEVIHTVKDNLNLICGCSLVAHPSAFASISLGRSKWNGNVGNSGIVVRVDTPLSSVGRPSFSVQINNVIEF</sequence>